<organism evidence="1">
    <name type="scientific">Cucumis melo</name>
    <name type="common">Muskmelon</name>
    <dbReference type="NCBI Taxonomy" id="3656"/>
    <lineage>
        <taxon>Eukaryota</taxon>
        <taxon>Viridiplantae</taxon>
        <taxon>Streptophyta</taxon>
        <taxon>Embryophyta</taxon>
        <taxon>Tracheophyta</taxon>
        <taxon>Spermatophyta</taxon>
        <taxon>Magnoliopsida</taxon>
        <taxon>eudicotyledons</taxon>
        <taxon>Gunneridae</taxon>
        <taxon>Pentapetalae</taxon>
        <taxon>rosids</taxon>
        <taxon>fabids</taxon>
        <taxon>Cucurbitales</taxon>
        <taxon>Cucurbitaceae</taxon>
        <taxon>Benincaseae</taxon>
        <taxon>Cucumis</taxon>
    </lineage>
</organism>
<evidence type="ECO:0000313" key="1">
    <source>
        <dbReference type="EnsemblPlants" id="MELO3C035172.2.1"/>
    </source>
</evidence>
<reference evidence="1" key="1">
    <citation type="submission" date="2023-03" db="UniProtKB">
        <authorList>
            <consortium name="EnsemblPlants"/>
        </authorList>
    </citation>
    <scope>IDENTIFICATION</scope>
</reference>
<dbReference type="AlphaFoldDB" id="A0A9I9EKX6"/>
<accession>A0A9I9EKX6</accession>
<sequence length="79" mass="8787">MKYPGVCGQFSCLENRQEFLCLLELCMPKRLERCGGFSPDAAAEVEDLTLVRSFDEGLCSCEFVVQEFEAVELIGDDGV</sequence>
<name>A0A9I9EKX6_CUCME</name>
<dbReference type="Gramene" id="MELO3C035172.2.1">
    <property type="protein sequence ID" value="MELO3C035172.2.1"/>
    <property type="gene ID" value="MELO3C035172.2"/>
</dbReference>
<proteinExistence type="predicted"/>
<dbReference type="EnsemblPlants" id="MELO3C035172.2.1">
    <property type="protein sequence ID" value="MELO3C035172.2.1"/>
    <property type="gene ID" value="MELO3C035172.2"/>
</dbReference>
<protein>
    <submittedName>
        <fullName evidence="1">Uncharacterized protein</fullName>
    </submittedName>
</protein>